<reference evidence="2" key="1">
    <citation type="submission" date="2022-03" db="EMBL/GenBank/DDBJ databases">
        <title>Genomic analyses of argali, domestic sheep and their hybrids provide insights into chromosomal evolution, heterosis and genetic basis of agronomic traits.</title>
        <authorList>
            <person name="Li M."/>
        </authorList>
    </citation>
    <scope>NUCLEOTIDE SEQUENCE</scope>
    <source>
        <strain evidence="2">CAU-MHL-2022a</strain>
        <tissue evidence="2">Skin</tissue>
    </source>
</reference>
<proteinExistence type="predicted"/>
<comment type="caution">
    <text evidence="2">The sequence shown here is derived from an EMBL/GenBank/DDBJ whole genome shotgun (WGS) entry which is preliminary data.</text>
</comment>
<evidence type="ECO:0000313" key="2">
    <source>
        <dbReference type="EMBL" id="KAI4529473.1"/>
    </source>
</evidence>
<dbReference type="Proteomes" id="UP001214576">
    <property type="component" value="Unassembled WGS sequence"/>
</dbReference>
<accession>A0AAD4TJX1</accession>
<gene>
    <name evidence="2" type="ORF">MG293_020721</name>
</gene>
<organism evidence="2 3">
    <name type="scientific">Ovis ammon polii</name>
    <dbReference type="NCBI Taxonomy" id="230172"/>
    <lineage>
        <taxon>Eukaryota</taxon>
        <taxon>Metazoa</taxon>
        <taxon>Chordata</taxon>
        <taxon>Craniata</taxon>
        <taxon>Vertebrata</taxon>
        <taxon>Euteleostomi</taxon>
        <taxon>Mammalia</taxon>
        <taxon>Eutheria</taxon>
        <taxon>Laurasiatheria</taxon>
        <taxon>Artiodactyla</taxon>
        <taxon>Ruminantia</taxon>
        <taxon>Pecora</taxon>
        <taxon>Bovidae</taxon>
        <taxon>Caprinae</taxon>
        <taxon>Ovis</taxon>
    </lineage>
</organism>
<protein>
    <submittedName>
        <fullName evidence="2">Uncharacterized protein</fullName>
    </submittedName>
</protein>
<feature type="region of interest" description="Disordered" evidence="1">
    <location>
        <begin position="145"/>
        <end position="164"/>
    </location>
</feature>
<dbReference type="AlphaFoldDB" id="A0AAD4TJX1"/>
<evidence type="ECO:0000313" key="3">
    <source>
        <dbReference type="Proteomes" id="UP001214576"/>
    </source>
</evidence>
<keyword evidence="3" id="KW-1185">Reference proteome</keyword>
<sequence length="164" mass="18187">MSAVGEPRVAGGCRTGEHSRTLPGCWTSLTSWWMVLLDISVQQLTSLLRLHYILCPGFGFGFGFGFENGFDLRTSGRVLGSPGSSDHTLKTSEQEFLCESELGLFLLLQDLALGRVSRSPPPQPGYYDKTTECSELGTYGNKIKMIKKNNSTEEQQEQSRRTTK</sequence>
<dbReference type="EMBL" id="JAKZEL010000028">
    <property type="protein sequence ID" value="KAI4529473.1"/>
    <property type="molecule type" value="Genomic_DNA"/>
</dbReference>
<evidence type="ECO:0000256" key="1">
    <source>
        <dbReference type="SAM" id="MobiDB-lite"/>
    </source>
</evidence>
<name>A0AAD4TJX1_OVIAM</name>